<dbReference type="PRINTS" id="PR01036">
    <property type="entry name" value="TCRTETB"/>
</dbReference>
<feature type="transmembrane region" description="Helical" evidence="8">
    <location>
        <begin position="196"/>
        <end position="218"/>
    </location>
</feature>
<dbReference type="PANTHER" id="PTHR23501">
    <property type="entry name" value="MAJOR FACILITATOR SUPERFAMILY"/>
    <property type="match status" value="1"/>
</dbReference>
<sequence length="482" mass="50124">MPDSLSVRWAMLGVMLAMLLSMLDNNIVGTSMPTIVRDLGGAAHLSWVVIAYTLTTAVSTPVWGKLGDLYSRKRVFLISIGVFLAGSVLSGAAQDMGQLIGFRVVQGLGAGGLGGLAFALIGSLVPPRERGRYQGMTAAVMALGTIGGPLVGGLVTGHLGWRWAFYINLPLGLIAFAWCALMLPADRPADRAKVRIDWAGIALLTLTISAVVLATSWGGVRYAWGSWQVAGLLVAAVAGLAAFLAVQRRVSEPVLPLRVFAHRNFGLASVMMLALGVVMFGASLYLPLFQQTVQHTSVTDSGLLLVPLMAPVVIVSQIGGRVMSRTGRYKIFPVLGGVFLVAGTALLSTMGTGTSAVTASVYMVVTGIGMGFFTQMTTTIAQNSVEPRDLGVASSGTNLFRTLGASVGLAVFGMLFNRATARGTSASSVASGTHQIFLLAAIVSALALVAALAVKEVPLRGPGGATRLPAPQQAFSRSSPRP</sequence>
<feature type="transmembrane region" description="Helical" evidence="8">
    <location>
        <begin position="398"/>
        <end position="416"/>
    </location>
</feature>
<feature type="transmembrane region" description="Helical" evidence="8">
    <location>
        <begin position="137"/>
        <end position="157"/>
    </location>
</feature>
<dbReference type="Pfam" id="PF07690">
    <property type="entry name" value="MFS_1"/>
    <property type="match status" value="2"/>
</dbReference>
<evidence type="ECO:0000256" key="5">
    <source>
        <dbReference type="ARBA" id="ARBA00022692"/>
    </source>
</evidence>
<feature type="transmembrane region" description="Helical" evidence="8">
    <location>
        <begin position="267"/>
        <end position="289"/>
    </location>
</feature>
<evidence type="ECO:0000256" key="2">
    <source>
        <dbReference type="ARBA" id="ARBA00007520"/>
    </source>
</evidence>
<feature type="transmembrane region" description="Helical" evidence="8">
    <location>
        <begin position="75"/>
        <end position="93"/>
    </location>
</feature>
<feature type="transmembrane region" description="Helical" evidence="8">
    <location>
        <begin position="105"/>
        <end position="125"/>
    </location>
</feature>
<dbReference type="FunFam" id="1.20.1720.10:FF:000004">
    <property type="entry name" value="EmrB/QacA family drug resistance transporter"/>
    <property type="match status" value="1"/>
</dbReference>
<comment type="similarity">
    <text evidence="2">Belongs to the major facilitator superfamily. TCR/Tet family.</text>
</comment>
<evidence type="ECO:0000256" key="6">
    <source>
        <dbReference type="ARBA" id="ARBA00022989"/>
    </source>
</evidence>
<dbReference type="AlphaFoldDB" id="A0AAU8IVW8"/>
<comment type="subcellular location">
    <subcellularLocation>
        <location evidence="1">Cell membrane</location>
        <topology evidence="1">Multi-pass membrane protein</topology>
    </subcellularLocation>
</comment>
<proteinExistence type="inferred from homology"/>
<feature type="transmembrane region" description="Helical" evidence="8">
    <location>
        <begin position="43"/>
        <end position="63"/>
    </location>
</feature>
<evidence type="ECO:0000256" key="7">
    <source>
        <dbReference type="ARBA" id="ARBA00023136"/>
    </source>
</evidence>
<feature type="transmembrane region" description="Helical" evidence="8">
    <location>
        <begin position="356"/>
        <end position="377"/>
    </location>
</feature>
<feature type="domain" description="Major facilitator superfamily (MFS) profile" evidence="9">
    <location>
        <begin position="10"/>
        <end position="459"/>
    </location>
</feature>
<feature type="transmembrane region" description="Helical" evidence="8">
    <location>
        <begin position="301"/>
        <end position="319"/>
    </location>
</feature>
<gene>
    <name evidence="10" type="ORF">ABII15_23545</name>
</gene>
<dbReference type="InterPro" id="IPR004638">
    <property type="entry name" value="EmrB-like"/>
</dbReference>
<dbReference type="FunFam" id="1.20.1250.20:FF:000231">
    <property type="entry name" value="EmrB/QacA subfamily drug resistance transporter"/>
    <property type="match status" value="1"/>
</dbReference>
<feature type="transmembrane region" description="Helical" evidence="8">
    <location>
        <begin position="331"/>
        <end position="350"/>
    </location>
</feature>
<dbReference type="GO" id="GO:0022857">
    <property type="term" value="F:transmembrane transporter activity"/>
    <property type="evidence" value="ECO:0007669"/>
    <property type="project" value="InterPro"/>
</dbReference>
<dbReference type="CDD" id="cd17502">
    <property type="entry name" value="MFS_Azr1_MDR_like"/>
    <property type="match status" value="1"/>
</dbReference>
<evidence type="ECO:0000256" key="3">
    <source>
        <dbReference type="ARBA" id="ARBA00022448"/>
    </source>
</evidence>
<dbReference type="PANTHER" id="PTHR23501:SF197">
    <property type="entry name" value="COMD"/>
    <property type="match status" value="1"/>
</dbReference>
<keyword evidence="7 8" id="KW-0472">Membrane</keyword>
<keyword evidence="4" id="KW-1003">Cell membrane</keyword>
<accession>A0AAU8IVW8</accession>
<organism evidence="10">
    <name type="scientific">Streptomyces tabacisoli</name>
    <dbReference type="NCBI Taxonomy" id="3156398"/>
    <lineage>
        <taxon>Bacteria</taxon>
        <taxon>Bacillati</taxon>
        <taxon>Actinomycetota</taxon>
        <taxon>Actinomycetes</taxon>
        <taxon>Kitasatosporales</taxon>
        <taxon>Streptomycetaceae</taxon>
        <taxon>Streptomyces</taxon>
    </lineage>
</organism>
<dbReference type="GO" id="GO:0005886">
    <property type="term" value="C:plasma membrane"/>
    <property type="evidence" value="ECO:0007669"/>
    <property type="project" value="UniProtKB-SubCell"/>
</dbReference>
<dbReference type="PROSITE" id="PS50850">
    <property type="entry name" value="MFS"/>
    <property type="match status" value="1"/>
</dbReference>
<dbReference type="EMBL" id="CP159534">
    <property type="protein sequence ID" value="XCJ72753.1"/>
    <property type="molecule type" value="Genomic_DNA"/>
</dbReference>
<name>A0AAU8IVW8_9ACTN</name>
<dbReference type="InterPro" id="IPR036259">
    <property type="entry name" value="MFS_trans_sf"/>
</dbReference>
<evidence type="ECO:0000256" key="1">
    <source>
        <dbReference type="ARBA" id="ARBA00004651"/>
    </source>
</evidence>
<dbReference type="SUPFAM" id="SSF103473">
    <property type="entry name" value="MFS general substrate transporter"/>
    <property type="match status" value="1"/>
</dbReference>
<feature type="transmembrane region" description="Helical" evidence="8">
    <location>
        <begin position="7"/>
        <end position="23"/>
    </location>
</feature>
<protein>
    <submittedName>
        <fullName evidence="10">MDR family MFS transporter</fullName>
    </submittedName>
</protein>
<dbReference type="Gene3D" id="1.20.1250.20">
    <property type="entry name" value="MFS general substrate transporter like domains"/>
    <property type="match status" value="1"/>
</dbReference>
<reference evidence="10" key="1">
    <citation type="submission" date="2024-06" db="EMBL/GenBank/DDBJ databases">
        <title>Streptomyces sp. strain HUAS MG91 genome sequences.</title>
        <authorList>
            <person name="Mo P."/>
        </authorList>
    </citation>
    <scope>NUCLEOTIDE SEQUENCE</scope>
    <source>
        <strain evidence="10">HUAS MG91</strain>
    </source>
</reference>
<dbReference type="RefSeq" id="WP_353944273.1">
    <property type="nucleotide sequence ID" value="NZ_CP159534.1"/>
</dbReference>
<evidence type="ECO:0000313" key="10">
    <source>
        <dbReference type="EMBL" id="XCJ72753.1"/>
    </source>
</evidence>
<evidence type="ECO:0000259" key="9">
    <source>
        <dbReference type="PROSITE" id="PS50850"/>
    </source>
</evidence>
<feature type="transmembrane region" description="Helical" evidence="8">
    <location>
        <begin position="163"/>
        <end position="184"/>
    </location>
</feature>
<dbReference type="Gene3D" id="1.20.1720.10">
    <property type="entry name" value="Multidrug resistance protein D"/>
    <property type="match status" value="1"/>
</dbReference>
<dbReference type="KEGG" id="stac:ABII15_23545"/>
<evidence type="ECO:0000256" key="4">
    <source>
        <dbReference type="ARBA" id="ARBA00022475"/>
    </source>
</evidence>
<feature type="transmembrane region" description="Helical" evidence="8">
    <location>
        <begin position="436"/>
        <end position="454"/>
    </location>
</feature>
<keyword evidence="5 8" id="KW-0812">Transmembrane</keyword>
<feature type="transmembrane region" description="Helical" evidence="8">
    <location>
        <begin position="224"/>
        <end position="246"/>
    </location>
</feature>
<dbReference type="InterPro" id="IPR020846">
    <property type="entry name" value="MFS_dom"/>
</dbReference>
<evidence type="ECO:0000256" key="8">
    <source>
        <dbReference type="SAM" id="Phobius"/>
    </source>
</evidence>
<dbReference type="InterPro" id="IPR011701">
    <property type="entry name" value="MFS"/>
</dbReference>
<keyword evidence="6 8" id="KW-1133">Transmembrane helix</keyword>
<dbReference type="NCBIfam" id="TIGR00711">
    <property type="entry name" value="efflux_EmrB"/>
    <property type="match status" value="1"/>
</dbReference>
<keyword evidence="3" id="KW-0813">Transport</keyword>